<dbReference type="InterPro" id="IPR001845">
    <property type="entry name" value="HTH_ArsR_DNA-bd_dom"/>
</dbReference>
<proteinExistence type="predicted"/>
<dbReference type="RefSeq" id="WP_255328986.1">
    <property type="nucleotide sequence ID" value="NZ_JAKZEU010000002.1"/>
</dbReference>
<dbReference type="PRINTS" id="PR00778">
    <property type="entry name" value="HTHARSR"/>
</dbReference>
<dbReference type="InterPro" id="IPR036390">
    <property type="entry name" value="WH_DNA-bd_sf"/>
</dbReference>
<evidence type="ECO:0000256" key="3">
    <source>
        <dbReference type="ARBA" id="ARBA00023163"/>
    </source>
</evidence>
<keyword evidence="3" id="KW-0804">Transcription</keyword>
<name>A0ABT1MPE5_9RHOB</name>
<dbReference type="NCBIfam" id="NF033788">
    <property type="entry name" value="HTH_metalloreg"/>
    <property type="match status" value="1"/>
</dbReference>
<evidence type="ECO:0000259" key="4">
    <source>
        <dbReference type="PROSITE" id="PS50987"/>
    </source>
</evidence>
<protein>
    <submittedName>
        <fullName evidence="5">Metalloregulator ArsR/SmtB family transcription factor</fullName>
    </submittedName>
</protein>
<organism evidence="5 6">
    <name type="scientific">Paracoccus albicereus</name>
    <dbReference type="NCBI Taxonomy" id="2922394"/>
    <lineage>
        <taxon>Bacteria</taxon>
        <taxon>Pseudomonadati</taxon>
        <taxon>Pseudomonadota</taxon>
        <taxon>Alphaproteobacteria</taxon>
        <taxon>Rhodobacterales</taxon>
        <taxon>Paracoccaceae</taxon>
        <taxon>Paracoccus</taxon>
    </lineage>
</organism>
<dbReference type="EMBL" id="JAKZEU010000002">
    <property type="protein sequence ID" value="MCQ0969984.1"/>
    <property type="molecule type" value="Genomic_DNA"/>
</dbReference>
<sequence length="110" mass="11620">MDISDASTTFAALGQPTRLAVLRLLVQAGPEGMPAGRIADTLDVRQNTLSANLNILSQAGLIRGTRTGRQIVYSADMDGLRTLLAFLLQDCCGGRADLCQPILDDIACAC</sequence>
<dbReference type="InterPro" id="IPR051011">
    <property type="entry name" value="Metal_resp_trans_reg"/>
</dbReference>
<dbReference type="PROSITE" id="PS50987">
    <property type="entry name" value="HTH_ARSR_2"/>
    <property type="match status" value="1"/>
</dbReference>
<dbReference type="Pfam" id="PF12840">
    <property type="entry name" value="HTH_20"/>
    <property type="match status" value="1"/>
</dbReference>
<evidence type="ECO:0000313" key="5">
    <source>
        <dbReference type="EMBL" id="MCQ0969984.1"/>
    </source>
</evidence>
<dbReference type="PANTHER" id="PTHR43132">
    <property type="entry name" value="ARSENICAL RESISTANCE OPERON REPRESSOR ARSR-RELATED"/>
    <property type="match status" value="1"/>
</dbReference>
<dbReference type="SMART" id="SM00418">
    <property type="entry name" value="HTH_ARSR"/>
    <property type="match status" value="1"/>
</dbReference>
<keyword evidence="6" id="KW-1185">Reference proteome</keyword>
<dbReference type="Proteomes" id="UP001203945">
    <property type="component" value="Unassembled WGS sequence"/>
</dbReference>
<dbReference type="PANTHER" id="PTHR43132:SF2">
    <property type="entry name" value="ARSENICAL RESISTANCE OPERON REPRESSOR ARSR-RELATED"/>
    <property type="match status" value="1"/>
</dbReference>
<feature type="domain" description="HTH arsR-type" evidence="4">
    <location>
        <begin position="1"/>
        <end position="95"/>
    </location>
</feature>
<dbReference type="InterPro" id="IPR036388">
    <property type="entry name" value="WH-like_DNA-bd_sf"/>
</dbReference>
<dbReference type="CDD" id="cd00090">
    <property type="entry name" value="HTH_ARSR"/>
    <property type="match status" value="1"/>
</dbReference>
<evidence type="ECO:0000256" key="2">
    <source>
        <dbReference type="ARBA" id="ARBA00023125"/>
    </source>
</evidence>
<keyword evidence="2" id="KW-0238">DNA-binding</keyword>
<dbReference type="InterPro" id="IPR011991">
    <property type="entry name" value="ArsR-like_HTH"/>
</dbReference>
<gene>
    <name evidence="5" type="ORF">MLD63_06035</name>
</gene>
<comment type="caution">
    <text evidence="5">The sequence shown here is derived from an EMBL/GenBank/DDBJ whole genome shotgun (WGS) entry which is preliminary data.</text>
</comment>
<evidence type="ECO:0000313" key="6">
    <source>
        <dbReference type="Proteomes" id="UP001203945"/>
    </source>
</evidence>
<reference evidence="5 6" key="1">
    <citation type="submission" date="2022-03" db="EMBL/GenBank/DDBJ databases">
        <authorList>
            <person name="He Y."/>
        </authorList>
    </citation>
    <scope>NUCLEOTIDE SEQUENCE [LARGE SCALE GENOMIC DNA]</scope>
    <source>
        <strain evidence="5 6">TK19116</strain>
    </source>
</reference>
<evidence type="ECO:0000256" key="1">
    <source>
        <dbReference type="ARBA" id="ARBA00023015"/>
    </source>
</evidence>
<dbReference type="Gene3D" id="1.10.10.10">
    <property type="entry name" value="Winged helix-like DNA-binding domain superfamily/Winged helix DNA-binding domain"/>
    <property type="match status" value="1"/>
</dbReference>
<accession>A0ABT1MPE5</accession>
<keyword evidence="1" id="KW-0805">Transcription regulation</keyword>
<dbReference type="SUPFAM" id="SSF46785">
    <property type="entry name" value="Winged helix' DNA-binding domain"/>
    <property type="match status" value="1"/>
</dbReference>